<organism evidence="1 2">
    <name type="scientific">Cobetia crustatorum</name>
    <dbReference type="NCBI Taxonomy" id="553385"/>
    <lineage>
        <taxon>Bacteria</taxon>
        <taxon>Pseudomonadati</taxon>
        <taxon>Pseudomonadota</taxon>
        <taxon>Gammaproteobacteria</taxon>
        <taxon>Oceanospirillales</taxon>
        <taxon>Halomonadaceae</taxon>
        <taxon>Cobetia</taxon>
    </lineage>
</organism>
<gene>
    <name evidence="1" type="ORF">FQP86_15805</name>
</gene>
<reference evidence="1 2" key="1">
    <citation type="submission" date="2019-07" db="EMBL/GenBank/DDBJ databases">
        <title>Diversity of Bacteria from Kongsfjorden, Arctic.</title>
        <authorList>
            <person name="Yu Y."/>
        </authorList>
    </citation>
    <scope>NUCLEOTIDE SEQUENCE [LARGE SCALE GENOMIC DNA]</scope>
    <source>
        <strain evidence="1 2">SM1923</strain>
    </source>
</reference>
<dbReference type="STRING" id="553385.GCA_000591415_03359"/>
<dbReference type="RefSeq" id="WP_144728019.1">
    <property type="nucleotide sequence ID" value="NZ_CAWOWR010000024.1"/>
</dbReference>
<sequence length="270" mass="29979">MLANPPVLPCQPRLRRAVSFKLPGLTNLSVKGLGRAWLAALMLMTGVVHADDSTLASSLMPPVPFTAQYTLALDGWPDVPITQRVSQSGELFIASMEASIKVASGYEQGRFTLNDDTIVPAGYRSGYRLAGIGKDYTREAPNAQEMVPPDRQTLLVALGQQADAQWAQGQCTQAVPCSIDYLDHKGRTRTLVYEVQAEESLQAADQTFRTLRLDAWREHRDQKHYRIWLAPRWPGLMVALDYLDYEDSPAGEEPEVSAHLVLNQLSSSRR</sequence>
<dbReference type="AlphaFoldDB" id="A0A558HFB3"/>
<evidence type="ECO:0000313" key="2">
    <source>
        <dbReference type="Proteomes" id="UP000319941"/>
    </source>
</evidence>
<dbReference type="Proteomes" id="UP000319941">
    <property type="component" value="Unassembled WGS sequence"/>
</dbReference>
<name>A0A558HFB3_9GAMM</name>
<evidence type="ECO:0000313" key="1">
    <source>
        <dbReference type="EMBL" id="TVU67831.1"/>
    </source>
</evidence>
<dbReference type="EMBL" id="VNFH01000012">
    <property type="protein sequence ID" value="TVU67831.1"/>
    <property type="molecule type" value="Genomic_DNA"/>
</dbReference>
<comment type="caution">
    <text evidence="1">The sequence shown here is derived from an EMBL/GenBank/DDBJ whole genome shotgun (WGS) entry which is preliminary data.</text>
</comment>
<proteinExistence type="predicted"/>
<accession>A0A558HFB3</accession>
<evidence type="ECO:0008006" key="3">
    <source>
        <dbReference type="Google" id="ProtNLM"/>
    </source>
</evidence>
<protein>
    <recommendedName>
        <fullName evidence="3">DUF3108 domain-containing protein</fullName>
    </recommendedName>
</protein>
<dbReference type="OrthoDB" id="25491at2"/>
<keyword evidence="2" id="KW-1185">Reference proteome</keyword>